<keyword evidence="2" id="KW-1185">Reference proteome</keyword>
<evidence type="ECO:0000313" key="1">
    <source>
        <dbReference type="EMBL" id="GAA3994887.1"/>
    </source>
</evidence>
<evidence type="ECO:0000313" key="2">
    <source>
        <dbReference type="Proteomes" id="UP001500034"/>
    </source>
</evidence>
<protein>
    <submittedName>
        <fullName evidence="1">Uncharacterized protein</fullName>
    </submittedName>
</protein>
<sequence>MDNPRTVDAGVTEVPALENKFAPCLTCGNQGRRQGAHLFPHTVHKIRHLLWTTGAQVSWAVLNRVSPTTTTRTAAQVPYCTSVRRSRGAWSIA</sequence>
<organism evidence="1 2">
    <name type="scientific">Streptomyces marokkonensis</name>
    <dbReference type="NCBI Taxonomy" id="324855"/>
    <lineage>
        <taxon>Bacteria</taxon>
        <taxon>Bacillati</taxon>
        <taxon>Actinomycetota</taxon>
        <taxon>Actinomycetes</taxon>
        <taxon>Kitasatosporales</taxon>
        <taxon>Streptomycetaceae</taxon>
        <taxon>Streptomyces</taxon>
    </lineage>
</organism>
<accession>A0ABP7RBD0</accession>
<dbReference type="EMBL" id="BAABCQ010000108">
    <property type="protein sequence ID" value="GAA3994887.1"/>
    <property type="molecule type" value="Genomic_DNA"/>
</dbReference>
<dbReference type="Proteomes" id="UP001500034">
    <property type="component" value="Unassembled WGS sequence"/>
</dbReference>
<reference evidence="2" key="1">
    <citation type="journal article" date="2019" name="Int. J. Syst. Evol. Microbiol.">
        <title>The Global Catalogue of Microorganisms (GCM) 10K type strain sequencing project: providing services to taxonomists for standard genome sequencing and annotation.</title>
        <authorList>
            <consortium name="The Broad Institute Genomics Platform"/>
            <consortium name="The Broad Institute Genome Sequencing Center for Infectious Disease"/>
            <person name="Wu L."/>
            <person name="Ma J."/>
        </authorList>
    </citation>
    <scope>NUCLEOTIDE SEQUENCE [LARGE SCALE GENOMIC DNA]</scope>
    <source>
        <strain evidence="2">JCM 17027</strain>
    </source>
</reference>
<proteinExistence type="predicted"/>
<gene>
    <name evidence="1" type="ORF">GCM10022384_47910</name>
</gene>
<name>A0ABP7RBD0_9ACTN</name>
<comment type="caution">
    <text evidence="1">The sequence shown here is derived from an EMBL/GenBank/DDBJ whole genome shotgun (WGS) entry which is preliminary data.</text>
</comment>